<dbReference type="PANTHER" id="PTHR24023:SF918">
    <property type="entry name" value="COLLAGEN ALPHA-1(IX) CHAIN"/>
    <property type="match status" value="1"/>
</dbReference>
<dbReference type="Gene3D" id="2.10.10.20">
    <property type="entry name" value="Carbohydrate-binding module superfamily 5/12"/>
    <property type="match status" value="1"/>
</dbReference>
<proteinExistence type="predicted"/>
<gene>
    <name evidence="2" type="ORF">E0L31_26875</name>
</gene>
<dbReference type="GO" id="GO:0030020">
    <property type="term" value="F:extracellular matrix structural constituent conferring tensile strength"/>
    <property type="evidence" value="ECO:0007669"/>
    <property type="project" value="TreeGrafter"/>
</dbReference>
<protein>
    <recommendedName>
        <fullName evidence="3">Collagen-like protein</fullName>
    </recommendedName>
</protein>
<dbReference type="EMBL" id="SPSG01003714">
    <property type="protein sequence ID" value="TFU54880.1"/>
    <property type="molecule type" value="Genomic_DNA"/>
</dbReference>
<comment type="caution">
    <text evidence="2">The sequence shown here is derived from an EMBL/GenBank/DDBJ whole genome shotgun (WGS) entry which is preliminary data.</text>
</comment>
<dbReference type="PANTHER" id="PTHR24023">
    <property type="entry name" value="COLLAGEN ALPHA"/>
    <property type="match status" value="1"/>
</dbReference>
<evidence type="ECO:0000313" key="2">
    <source>
        <dbReference type="EMBL" id="TFU54880.1"/>
    </source>
</evidence>
<feature type="region of interest" description="Disordered" evidence="1">
    <location>
        <begin position="15"/>
        <end position="69"/>
    </location>
</feature>
<dbReference type="AlphaFoldDB" id="A0A9X8VCU0"/>
<dbReference type="Pfam" id="PF01391">
    <property type="entry name" value="Collagen"/>
    <property type="match status" value="1"/>
</dbReference>
<dbReference type="GO" id="GO:0031012">
    <property type="term" value="C:extracellular matrix"/>
    <property type="evidence" value="ECO:0007669"/>
    <property type="project" value="TreeGrafter"/>
</dbReference>
<evidence type="ECO:0000256" key="1">
    <source>
        <dbReference type="SAM" id="MobiDB-lite"/>
    </source>
</evidence>
<accession>A0A9X8VCU0</accession>
<feature type="compositionally biased region" description="Low complexity" evidence="1">
    <location>
        <begin position="32"/>
        <end position="44"/>
    </location>
</feature>
<dbReference type="GO" id="GO:0005615">
    <property type="term" value="C:extracellular space"/>
    <property type="evidence" value="ECO:0007669"/>
    <property type="project" value="TreeGrafter"/>
</dbReference>
<dbReference type="InterPro" id="IPR050149">
    <property type="entry name" value="Collagen_superfamily"/>
</dbReference>
<dbReference type="InterPro" id="IPR008160">
    <property type="entry name" value="Collagen"/>
</dbReference>
<dbReference type="Gene3D" id="1.20.5.320">
    <property type="entry name" value="6-Phosphogluconate Dehydrogenase, domain 3"/>
    <property type="match status" value="1"/>
</dbReference>
<organism evidence="2">
    <name type="scientific">Serratia marcescens</name>
    <dbReference type="NCBI Taxonomy" id="615"/>
    <lineage>
        <taxon>Bacteria</taxon>
        <taxon>Pseudomonadati</taxon>
        <taxon>Pseudomonadota</taxon>
        <taxon>Gammaproteobacteria</taxon>
        <taxon>Enterobacterales</taxon>
        <taxon>Yersiniaceae</taxon>
        <taxon>Serratia</taxon>
    </lineage>
</organism>
<reference evidence="2" key="1">
    <citation type="submission" date="2019-03" db="EMBL/GenBank/DDBJ databases">
        <title>Serratia marcescens strain N2 draft genome.</title>
        <authorList>
            <person name="Yassin A."/>
            <person name="El-Kenawy N."/>
            <person name="Youssef N.H."/>
        </authorList>
    </citation>
    <scope>NUCLEOTIDE SEQUENCE [LARGE SCALE GENOMIC DNA]</scope>
    <source>
        <strain evidence="2">N2</strain>
    </source>
</reference>
<evidence type="ECO:0008006" key="3">
    <source>
        <dbReference type="Google" id="ProtNLM"/>
    </source>
</evidence>
<dbReference type="GO" id="GO:0030198">
    <property type="term" value="P:extracellular matrix organization"/>
    <property type="evidence" value="ECO:0007669"/>
    <property type="project" value="TreeGrafter"/>
</dbReference>
<name>A0A9X8VCU0_SERMA</name>
<sequence>MADGDNSVTPIVFQTDTIEPGPQGEPGPPGPQGSQGVQGIQGVPGATGAQGNTGPQGPIGPAGPSGLEWRGVWDSDTAYQVNDAVGYNGASYFCIAPVTGTPPDGGPDSAAHWALLASQGAAGPQGIQGVAGPQGVKGDKGDTGDVGPSGAGFTPGSPSAQSYVYSTVYQSPDPTKPHFLSVMLEYAYASLVVSGYTDEVELVISPTGNIGTTGGQRIATAKSAMGGLTLVGASAGGRYQLAALIPAGWYFAIRVVQGTRMTIQQSFIQPMT</sequence>